<evidence type="ECO:0000313" key="1">
    <source>
        <dbReference type="EMBL" id="MBD8488646.1"/>
    </source>
</evidence>
<proteinExistence type="predicted"/>
<dbReference type="Proteomes" id="UP000647133">
    <property type="component" value="Unassembled WGS sequence"/>
</dbReference>
<evidence type="ECO:0000313" key="2">
    <source>
        <dbReference type="Proteomes" id="UP000647133"/>
    </source>
</evidence>
<sequence>MNSVLLQPFPVTLDTISGGLKTYFNEDVKKETWLSTGNYYVLYIGKEKDTLYVDHFLYSPPAPPDSNDSVITVFEKRNNINTLKPFLKELSYNDEYTYPYAQDTNIVKIHVDTTQKIGAGYPVLIRNSENDTIILGTENRIMAQLEACDSTGNWSKIEEEYLYICGFGLRSLMLGPNQVVLTKVPIFTGDYLTDLRLKLGDNYSNVFSGYIYYRQFEDRFNQYGEYKQAYLKEERTKIDE</sequence>
<accession>A0ABR9AK05</accession>
<protein>
    <submittedName>
        <fullName evidence="1">Uncharacterized protein</fullName>
    </submittedName>
</protein>
<name>A0ABR9AK05_9BACT</name>
<comment type="caution">
    <text evidence="1">The sequence shown here is derived from an EMBL/GenBank/DDBJ whole genome shotgun (WGS) entry which is preliminary data.</text>
</comment>
<reference evidence="1 2" key="1">
    <citation type="submission" date="2020-09" db="EMBL/GenBank/DDBJ databases">
        <title>Echinicola sp. CAU 1574 isolated from sand of Sido Beach.</title>
        <authorList>
            <person name="Kim W."/>
        </authorList>
    </citation>
    <scope>NUCLEOTIDE SEQUENCE [LARGE SCALE GENOMIC DNA]</scope>
    <source>
        <strain evidence="1 2">CAU 1574</strain>
    </source>
</reference>
<gene>
    <name evidence="1" type="ORF">IFO69_07815</name>
</gene>
<keyword evidence="2" id="KW-1185">Reference proteome</keyword>
<dbReference type="EMBL" id="JACYTQ010000002">
    <property type="protein sequence ID" value="MBD8488646.1"/>
    <property type="molecule type" value="Genomic_DNA"/>
</dbReference>
<dbReference type="RefSeq" id="WP_192009503.1">
    <property type="nucleotide sequence ID" value="NZ_JACYTQ010000002.1"/>
</dbReference>
<organism evidence="1 2">
    <name type="scientific">Echinicola arenosa</name>
    <dbReference type="NCBI Taxonomy" id="2774144"/>
    <lineage>
        <taxon>Bacteria</taxon>
        <taxon>Pseudomonadati</taxon>
        <taxon>Bacteroidota</taxon>
        <taxon>Cytophagia</taxon>
        <taxon>Cytophagales</taxon>
        <taxon>Cyclobacteriaceae</taxon>
        <taxon>Echinicola</taxon>
    </lineage>
</organism>